<keyword evidence="1" id="KW-0812">Transmembrane</keyword>
<feature type="transmembrane region" description="Helical" evidence="1">
    <location>
        <begin position="6"/>
        <end position="22"/>
    </location>
</feature>
<reference evidence="2 3" key="1">
    <citation type="submission" date="2017-11" db="EMBL/GenBank/DDBJ databases">
        <title>Genome-resolved metagenomics identifies genetic mobility, metabolic interactions, and unexpected diversity in perchlorate-reducing communities.</title>
        <authorList>
            <person name="Barnum T.P."/>
            <person name="Figueroa I.A."/>
            <person name="Carlstrom C.I."/>
            <person name="Lucas L.N."/>
            <person name="Engelbrektson A.L."/>
            <person name="Coates J.D."/>
        </authorList>
    </citation>
    <scope>NUCLEOTIDE SEQUENCE [LARGE SCALE GENOMIC DNA]</scope>
    <source>
        <strain evidence="2">BM706</strain>
    </source>
</reference>
<evidence type="ECO:0000313" key="3">
    <source>
        <dbReference type="Proteomes" id="UP000234857"/>
    </source>
</evidence>
<dbReference type="EMBL" id="PKTG01000033">
    <property type="protein sequence ID" value="PLX19368.1"/>
    <property type="molecule type" value="Genomic_DNA"/>
</dbReference>
<dbReference type="AlphaFoldDB" id="A0A2N5ZKY1"/>
<gene>
    <name evidence="2" type="ORF">C0601_02025</name>
</gene>
<dbReference type="Proteomes" id="UP000234857">
    <property type="component" value="Unassembled WGS sequence"/>
</dbReference>
<keyword evidence="1" id="KW-0472">Membrane</keyword>
<evidence type="ECO:0000256" key="1">
    <source>
        <dbReference type="SAM" id="Phobius"/>
    </source>
</evidence>
<name>A0A2N5ZKY1_MUIH1</name>
<proteinExistence type="predicted"/>
<evidence type="ECO:0000313" key="2">
    <source>
        <dbReference type="EMBL" id="PLX19368.1"/>
    </source>
</evidence>
<sequence>MKSKVIHIIIFFIVISIFLLLLNENIEKIDGLPSLVYNSREYAPPETTPYGGFILSSPNKLLLNQDVNKNLLNYFLSSHQKKLDIKDYSFKESEIKINDSLVLKKSTIDYYDLPSREGSIISFSDNTFKIFLQLSRYNDNAYIFDPDYGYVFLFKRDLKRLWTGSLYDI</sequence>
<comment type="caution">
    <text evidence="2">The sequence shown here is derived from an EMBL/GenBank/DDBJ whole genome shotgun (WGS) entry which is preliminary data.</text>
</comment>
<accession>A0A2N5ZKY1</accession>
<keyword evidence="1" id="KW-1133">Transmembrane helix</keyword>
<protein>
    <submittedName>
        <fullName evidence="2">Uncharacterized protein</fullName>
    </submittedName>
</protein>
<organism evidence="2 3">
    <name type="scientific">Muiribacterium halophilum</name>
    <dbReference type="NCBI Taxonomy" id="2053465"/>
    <lineage>
        <taxon>Bacteria</taxon>
        <taxon>Candidatus Muiribacteriota</taxon>
        <taxon>Candidatus Muiribacteriia</taxon>
        <taxon>Candidatus Muiribacteriales</taxon>
        <taxon>Candidatus Muiribacteriaceae</taxon>
        <taxon>Candidatus Muiribacterium</taxon>
    </lineage>
</organism>